<keyword evidence="3" id="KW-1185">Reference proteome</keyword>
<protein>
    <recommendedName>
        <fullName evidence="4">UrcA family protein</fullName>
    </recommendedName>
</protein>
<evidence type="ECO:0000313" key="2">
    <source>
        <dbReference type="EMBL" id="TWB71644.1"/>
    </source>
</evidence>
<dbReference type="OrthoDB" id="8237997at2"/>
<evidence type="ECO:0000256" key="1">
    <source>
        <dbReference type="SAM" id="SignalP"/>
    </source>
</evidence>
<evidence type="ECO:0008006" key="4">
    <source>
        <dbReference type="Google" id="ProtNLM"/>
    </source>
</evidence>
<reference evidence="2 3" key="1">
    <citation type="submission" date="2019-06" db="EMBL/GenBank/DDBJ databases">
        <title>Genomic Encyclopedia of Type Strains, Phase IV (KMG-V): Genome sequencing to study the core and pangenomes of soil and plant-associated prokaryotes.</title>
        <authorList>
            <person name="Whitman W."/>
        </authorList>
    </citation>
    <scope>NUCLEOTIDE SEQUENCE [LARGE SCALE GENOMIC DNA]</scope>
    <source>
        <strain evidence="2 3">BR 10556</strain>
    </source>
</reference>
<dbReference type="AlphaFoldDB" id="A0A560JQ60"/>
<feature type="chain" id="PRO_5022894338" description="UrcA family protein" evidence="1">
    <location>
        <begin position="22"/>
        <end position="137"/>
    </location>
</feature>
<dbReference type="STRING" id="1399419.A5906_35385"/>
<organism evidence="2 3">
    <name type="scientific">Bradyrhizobium sacchari</name>
    <dbReference type="NCBI Taxonomy" id="1399419"/>
    <lineage>
        <taxon>Bacteria</taxon>
        <taxon>Pseudomonadati</taxon>
        <taxon>Pseudomonadota</taxon>
        <taxon>Alphaproteobacteria</taxon>
        <taxon>Hyphomicrobiales</taxon>
        <taxon>Nitrobacteraceae</taxon>
        <taxon>Bradyrhizobium</taxon>
    </lineage>
</organism>
<gene>
    <name evidence="2" type="ORF">FBZ95_107627</name>
</gene>
<evidence type="ECO:0000313" key="3">
    <source>
        <dbReference type="Proteomes" id="UP000315914"/>
    </source>
</evidence>
<comment type="caution">
    <text evidence="2">The sequence shown here is derived from an EMBL/GenBank/DDBJ whole genome shotgun (WGS) entry which is preliminary data.</text>
</comment>
<feature type="signal peptide" evidence="1">
    <location>
        <begin position="1"/>
        <end position="21"/>
    </location>
</feature>
<dbReference type="RefSeq" id="WP_080136586.1">
    <property type="nucleotide sequence ID" value="NZ_LWIG01000013.1"/>
</dbReference>
<proteinExistence type="predicted"/>
<name>A0A560JQ60_9BRAD</name>
<sequence length="137" mass="14613">MKIRLPAVAMLALIASGPARAAALSEAEATFLEQLVTASVVLEQRCTGYEVDGSGSVQLGARLLGSPDAAMAIIDAYAAAIKAHDGESYDPGKFRPEVAEAARRTFRRVRTDLIRNPKRACADHGESSAARGLLRRY</sequence>
<keyword evidence="1" id="KW-0732">Signal</keyword>
<dbReference type="EMBL" id="VITW01000007">
    <property type="protein sequence ID" value="TWB71644.1"/>
    <property type="molecule type" value="Genomic_DNA"/>
</dbReference>
<accession>A0A560JQ60</accession>
<dbReference type="Proteomes" id="UP000315914">
    <property type="component" value="Unassembled WGS sequence"/>
</dbReference>